<evidence type="ECO:0000256" key="5">
    <source>
        <dbReference type="RuleBase" id="RU003925"/>
    </source>
</evidence>
<dbReference type="PROSITE" id="PS51417">
    <property type="entry name" value="ARF"/>
    <property type="match status" value="1"/>
</dbReference>
<dbReference type="PANTHER" id="PTHR45697">
    <property type="entry name" value="ADP-RIBOSYLATION FACTOR-LIKE PROTEIN 2-RELATED"/>
    <property type="match status" value="1"/>
</dbReference>
<dbReference type="NCBIfam" id="TIGR00231">
    <property type="entry name" value="small_GTP"/>
    <property type="match status" value="1"/>
</dbReference>
<dbReference type="Pfam" id="PF00025">
    <property type="entry name" value="Arf"/>
    <property type="match status" value="1"/>
</dbReference>
<keyword evidence="7" id="KW-1185">Reference proteome</keyword>
<dbReference type="GO" id="GO:0003924">
    <property type="term" value="F:GTPase activity"/>
    <property type="evidence" value="ECO:0007669"/>
    <property type="project" value="InterPro"/>
</dbReference>
<feature type="binding site" evidence="3">
    <location>
        <begin position="126"/>
        <end position="129"/>
    </location>
    <ligand>
        <name>GTP</name>
        <dbReference type="ChEBI" id="CHEBI:37565"/>
    </ligand>
</feature>
<reference evidence="6 7" key="1">
    <citation type="journal article" date="2023" name="Elife">
        <title>Identification of key yeast species and microbe-microbe interactions impacting larval growth of Drosophila in the wild.</title>
        <authorList>
            <person name="Mure A."/>
            <person name="Sugiura Y."/>
            <person name="Maeda R."/>
            <person name="Honda K."/>
            <person name="Sakurai N."/>
            <person name="Takahashi Y."/>
            <person name="Watada M."/>
            <person name="Katoh T."/>
            <person name="Gotoh A."/>
            <person name="Gotoh Y."/>
            <person name="Taniguchi I."/>
            <person name="Nakamura K."/>
            <person name="Hayashi T."/>
            <person name="Katayama T."/>
            <person name="Uemura T."/>
            <person name="Hattori Y."/>
        </authorList>
    </citation>
    <scope>NUCLEOTIDE SEQUENCE [LARGE SCALE GENOMIC DNA]</scope>
    <source>
        <strain evidence="6 7">SB-73</strain>
    </source>
</reference>
<evidence type="ECO:0000256" key="4">
    <source>
        <dbReference type="PIRSR" id="PIRSR606689-2"/>
    </source>
</evidence>
<protein>
    <submittedName>
        <fullName evidence="6">Arf family GTPase</fullName>
    </submittedName>
</protein>
<dbReference type="AlphaFoldDB" id="A0AAV5RHD0"/>
<dbReference type="GO" id="GO:0046872">
    <property type="term" value="F:metal ion binding"/>
    <property type="evidence" value="ECO:0007669"/>
    <property type="project" value="UniProtKB-KW"/>
</dbReference>
<comment type="similarity">
    <text evidence="5">Belongs to the small GTPase superfamily. Arf family.</text>
</comment>
<proteinExistence type="inferred from homology"/>
<dbReference type="SUPFAM" id="SSF52540">
    <property type="entry name" value="P-loop containing nucleoside triphosphate hydrolases"/>
    <property type="match status" value="1"/>
</dbReference>
<evidence type="ECO:0000313" key="7">
    <source>
        <dbReference type="Proteomes" id="UP001362899"/>
    </source>
</evidence>
<dbReference type="EMBL" id="BTGC01000003">
    <property type="protein sequence ID" value="GMM50502.1"/>
    <property type="molecule type" value="Genomic_DNA"/>
</dbReference>
<dbReference type="InterPro" id="IPR044612">
    <property type="entry name" value="ARL2/3"/>
</dbReference>
<keyword evidence="4" id="KW-0460">Magnesium</keyword>
<evidence type="ECO:0000256" key="2">
    <source>
        <dbReference type="ARBA" id="ARBA00023134"/>
    </source>
</evidence>
<dbReference type="InterPro" id="IPR006689">
    <property type="entry name" value="Small_GTPase_ARF/SAR"/>
</dbReference>
<keyword evidence="1 3" id="KW-0547">Nucleotide-binding</keyword>
<keyword evidence="2 3" id="KW-0342">GTP-binding</keyword>
<dbReference type="Gene3D" id="3.40.50.300">
    <property type="entry name" value="P-loop containing nucleotide triphosphate hydrolases"/>
    <property type="match status" value="1"/>
</dbReference>
<gene>
    <name evidence="6" type="ORF">DASB73_014600</name>
</gene>
<evidence type="ECO:0000256" key="1">
    <source>
        <dbReference type="ARBA" id="ARBA00022741"/>
    </source>
</evidence>
<feature type="binding site" evidence="4">
    <location>
        <position position="30"/>
    </location>
    <ligand>
        <name>Mg(2+)</name>
        <dbReference type="ChEBI" id="CHEBI:18420"/>
    </ligand>
</feature>
<dbReference type="SMART" id="SM00178">
    <property type="entry name" value="SAR"/>
    <property type="match status" value="1"/>
</dbReference>
<evidence type="ECO:0000313" key="6">
    <source>
        <dbReference type="EMBL" id="GMM50502.1"/>
    </source>
</evidence>
<feature type="binding site" evidence="3">
    <location>
        <position position="69"/>
    </location>
    <ligand>
        <name>GTP</name>
        <dbReference type="ChEBI" id="CHEBI:37565"/>
    </ligand>
</feature>
<comment type="caution">
    <text evidence="6">The sequence shown here is derived from an EMBL/GenBank/DDBJ whole genome shotgun (WGS) entry which is preliminary data.</text>
</comment>
<feature type="binding site" evidence="4">
    <location>
        <position position="47"/>
    </location>
    <ligand>
        <name>Mg(2+)</name>
        <dbReference type="ChEBI" id="CHEBI:18420"/>
    </ligand>
</feature>
<sequence>MVLLKVLRKQKIKESQARVLLLGLDNAGKSTLVAQILDEDMRSVAPTFGFQINTLTRDGINLHIWDIGGQQSLRPFWHNYFEKTDFLIWVVDACAPARLDKCIQELQTVLQQEDRLIGTGVLIWINKVDIGRENISLIEERLEKEVLGTLRENHNVGVIPCSAFTGEGINEGLDFVCDEIKSRLFVL</sequence>
<dbReference type="Proteomes" id="UP001362899">
    <property type="component" value="Unassembled WGS sequence"/>
</dbReference>
<dbReference type="SMART" id="SM00177">
    <property type="entry name" value="ARF"/>
    <property type="match status" value="1"/>
</dbReference>
<keyword evidence="4" id="KW-0479">Metal-binding</keyword>
<accession>A0AAV5RHD0</accession>
<dbReference type="GO" id="GO:0005525">
    <property type="term" value="F:GTP binding"/>
    <property type="evidence" value="ECO:0007669"/>
    <property type="project" value="UniProtKB-KW"/>
</dbReference>
<feature type="binding site" evidence="3">
    <location>
        <begin position="23"/>
        <end position="30"/>
    </location>
    <ligand>
        <name>GTP</name>
        <dbReference type="ChEBI" id="CHEBI:37565"/>
    </ligand>
</feature>
<organism evidence="6 7">
    <name type="scientific">Starmerella bacillaris</name>
    <name type="common">Yeast</name>
    <name type="synonym">Candida zemplinina</name>
    <dbReference type="NCBI Taxonomy" id="1247836"/>
    <lineage>
        <taxon>Eukaryota</taxon>
        <taxon>Fungi</taxon>
        <taxon>Dikarya</taxon>
        <taxon>Ascomycota</taxon>
        <taxon>Saccharomycotina</taxon>
        <taxon>Dipodascomycetes</taxon>
        <taxon>Dipodascales</taxon>
        <taxon>Trichomonascaceae</taxon>
        <taxon>Starmerella</taxon>
    </lineage>
</organism>
<dbReference type="InterPro" id="IPR005225">
    <property type="entry name" value="Small_GTP-bd"/>
</dbReference>
<evidence type="ECO:0000256" key="3">
    <source>
        <dbReference type="PIRSR" id="PIRSR606689-1"/>
    </source>
</evidence>
<dbReference type="InterPro" id="IPR027417">
    <property type="entry name" value="P-loop_NTPase"/>
</dbReference>
<dbReference type="PRINTS" id="PR00328">
    <property type="entry name" value="SAR1GTPBP"/>
</dbReference>
<name>A0AAV5RHD0_STABA</name>